<dbReference type="PANTHER" id="PTHR43317">
    <property type="entry name" value="THERMOSPERMINE SYNTHASE ACAULIS5"/>
    <property type="match status" value="1"/>
</dbReference>
<keyword evidence="9" id="KW-0489">Methyltransferase</keyword>
<dbReference type="HAMAP" id="MF_00198">
    <property type="entry name" value="Spermidine_synth"/>
    <property type="match status" value="1"/>
</dbReference>
<sequence>MAGSELKADAWIKEYITPWDVYEHGITQVFAYKKTQYQEMFIVETGVYGKALVLDGKWQTCTGDEFLYHEPLIHPAFICHGSPKKALVLGGGDGAAVREILRWNTIERVVMVDIDGDVVDACKEHLVDLHQNSFSDPRLELIIGDAVAYLENCSEQWDVVVSDLSDAIEDGPSFALFTQEYFEKIKNVLAPNGYFVIQAGAVSVGELGFHANLVNTVKTIFSDVVSYCSPVPTYGAPWGFALASNQPINTRPEPEEVDRLLAEKTKGGFRLMDGITLLGLMQTPSYIRRAIAEATEVFTLKNPPKWFGKGVSH</sequence>
<dbReference type="Gene3D" id="2.30.140.10">
    <property type="entry name" value="Spermidine synthase, tetramerisation domain"/>
    <property type="match status" value="1"/>
</dbReference>
<gene>
    <name evidence="6" type="primary">speE</name>
    <name evidence="9" type="ORF">K4A83_03655</name>
</gene>
<evidence type="ECO:0000313" key="9">
    <source>
        <dbReference type="EMBL" id="MCW6035371.1"/>
    </source>
</evidence>
<reference evidence="9 10" key="1">
    <citation type="submission" date="2021-08" db="EMBL/GenBank/DDBJ databases">
        <title>Draft genome sequence of Spirulina subsalsa with high tolerance to salinity and hype-accumulation of phycocyanin.</title>
        <authorList>
            <person name="Pei H."/>
            <person name="Jiang L."/>
        </authorList>
    </citation>
    <scope>NUCLEOTIDE SEQUENCE [LARGE SCALE GENOMIC DNA]</scope>
    <source>
        <strain evidence="9 10">FACHB-351</strain>
    </source>
</reference>
<keyword evidence="6" id="KW-0745">Spermidine biosynthesis</keyword>
<dbReference type="EMBL" id="JAIHOM010000012">
    <property type="protein sequence ID" value="MCW6035371.1"/>
    <property type="molecule type" value="Genomic_DNA"/>
</dbReference>
<evidence type="ECO:0000256" key="7">
    <source>
        <dbReference type="PROSITE-ProRule" id="PRU00354"/>
    </source>
</evidence>
<feature type="binding site" evidence="6">
    <location>
        <position position="93"/>
    </location>
    <ligand>
        <name>spermidine</name>
        <dbReference type="ChEBI" id="CHEBI:57834"/>
    </ligand>
</feature>
<comment type="function">
    <text evidence="6">Catalyzes the irreversible transfer of a propylamine group from the amino donor S-adenosylmethioninamine (decarboxy-AdoMet) to putrescine (1,4-diaminobutane) to yield spermidine.</text>
</comment>
<feature type="binding site" evidence="6">
    <location>
        <position position="38"/>
    </location>
    <ligand>
        <name>S-methyl-5'-thioadenosine</name>
        <dbReference type="ChEBI" id="CHEBI:17509"/>
    </ligand>
</feature>
<evidence type="ECO:0000256" key="1">
    <source>
        <dbReference type="ARBA" id="ARBA00007867"/>
    </source>
</evidence>
<dbReference type="Pfam" id="PF17284">
    <property type="entry name" value="Spermine_synt_N"/>
    <property type="match status" value="1"/>
</dbReference>
<protein>
    <recommendedName>
        <fullName evidence="6">Polyamine aminopropyltransferase</fullName>
    </recommendedName>
    <alternativeName>
        <fullName evidence="6">Putrescine aminopropyltransferase</fullName>
        <shortName evidence="6">PAPT</shortName>
    </alternativeName>
    <alternativeName>
        <fullName evidence="6">Spermidine synthase</fullName>
        <shortName evidence="6">SPDS</shortName>
        <shortName evidence="6">SPDSY</shortName>
        <ecNumber evidence="6">2.5.1.16</ecNumber>
    </alternativeName>
</protein>
<feature type="binding site" evidence="6">
    <location>
        <position position="172"/>
    </location>
    <ligand>
        <name>S-methyl-5'-thioadenosine</name>
        <dbReference type="ChEBI" id="CHEBI:17509"/>
    </ligand>
</feature>
<dbReference type="RefSeq" id="WP_265263056.1">
    <property type="nucleotide sequence ID" value="NZ_JAIHOM010000012.1"/>
</dbReference>
<dbReference type="InterPro" id="IPR030373">
    <property type="entry name" value="PABS_CS"/>
</dbReference>
<dbReference type="PROSITE" id="PS51006">
    <property type="entry name" value="PABS_2"/>
    <property type="match status" value="1"/>
</dbReference>
<feature type="binding site" evidence="6">
    <location>
        <position position="113"/>
    </location>
    <ligand>
        <name>S-methyl-5'-thioadenosine</name>
        <dbReference type="ChEBI" id="CHEBI:17509"/>
    </ligand>
</feature>
<evidence type="ECO:0000256" key="5">
    <source>
        <dbReference type="ARBA" id="ARBA00048874"/>
    </source>
</evidence>
<comment type="pathway">
    <text evidence="6">Amine and polyamine biosynthesis; spermidine biosynthesis; spermidine from putrescine: step 1/1.</text>
</comment>
<comment type="caution">
    <text evidence="9">The sequence shown here is derived from an EMBL/GenBank/DDBJ whole genome shotgun (WGS) entry which is preliminary data.</text>
</comment>
<comment type="caution">
    <text evidence="6">Lacks conserved residue(s) required for the propagation of feature annotation.</text>
</comment>
<comment type="subunit">
    <text evidence="6">Homodimer or homotetramer.</text>
</comment>
<evidence type="ECO:0000256" key="4">
    <source>
        <dbReference type="ARBA" id="ARBA00023115"/>
    </source>
</evidence>
<name>A0ABT3L1L3_9CYAN</name>
<dbReference type="GO" id="GO:0032259">
    <property type="term" value="P:methylation"/>
    <property type="evidence" value="ECO:0007669"/>
    <property type="project" value="UniProtKB-KW"/>
</dbReference>
<evidence type="ECO:0000259" key="8">
    <source>
        <dbReference type="PROSITE" id="PS51006"/>
    </source>
</evidence>
<dbReference type="InterPro" id="IPR037163">
    <property type="entry name" value="Spermidine_synt_N_sf"/>
</dbReference>
<evidence type="ECO:0000256" key="6">
    <source>
        <dbReference type="HAMAP-Rule" id="MF_00198"/>
    </source>
</evidence>
<evidence type="ECO:0000256" key="3">
    <source>
        <dbReference type="ARBA" id="ARBA00022679"/>
    </source>
</evidence>
<feature type="binding site" evidence="6">
    <location>
        <begin position="145"/>
        <end position="146"/>
    </location>
    <ligand>
        <name>S-methyl-5'-thioadenosine</name>
        <dbReference type="ChEBI" id="CHEBI:17509"/>
    </ligand>
</feature>
<keyword evidence="10" id="KW-1185">Reference proteome</keyword>
<dbReference type="InterPro" id="IPR035246">
    <property type="entry name" value="Spermidine_synt_N"/>
</dbReference>
<feature type="active site" description="Proton acceptor" evidence="6 7">
    <location>
        <position position="163"/>
    </location>
</feature>
<keyword evidence="2" id="KW-0963">Cytoplasm</keyword>
<dbReference type="InterPro" id="IPR001045">
    <property type="entry name" value="Spermi_synthase"/>
</dbReference>
<evidence type="ECO:0000256" key="2">
    <source>
        <dbReference type="ARBA" id="ARBA00022490"/>
    </source>
</evidence>
<dbReference type="GO" id="GO:0008168">
    <property type="term" value="F:methyltransferase activity"/>
    <property type="evidence" value="ECO:0007669"/>
    <property type="project" value="UniProtKB-KW"/>
</dbReference>
<accession>A0ABT3L1L3</accession>
<dbReference type="Proteomes" id="UP001526426">
    <property type="component" value="Unassembled WGS sequence"/>
</dbReference>
<comment type="catalytic activity">
    <reaction evidence="6">
        <text>S-adenosyl 3-(methylsulfanyl)propylamine + putrescine = S-methyl-5'-thioadenosine + spermidine + H(+)</text>
        <dbReference type="Rhea" id="RHEA:12721"/>
        <dbReference type="ChEBI" id="CHEBI:15378"/>
        <dbReference type="ChEBI" id="CHEBI:17509"/>
        <dbReference type="ChEBI" id="CHEBI:57443"/>
        <dbReference type="ChEBI" id="CHEBI:57834"/>
        <dbReference type="ChEBI" id="CHEBI:326268"/>
        <dbReference type="EC" id="2.5.1.16"/>
    </reaction>
</comment>
<feature type="binding site" evidence="6">
    <location>
        <position position="69"/>
    </location>
    <ligand>
        <name>spermidine</name>
        <dbReference type="ChEBI" id="CHEBI:57834"/>
    </ligand>
</feature>
<dbReference type="InterPro" id="IPR029063">
    <property type="entry name" value="SAM-dependent_MTases_sf"/>
</dbReference>
<comment type="catalytic activity">
    <reaction evidence="5">
        <text>S-adenosyl 3-(methylsulfanyl)propylamine + spermidine = thermospermine + S-methyl-5'-thioadenosine + H(+)</text>
        <dbReference type="Rhea" id="RHEA:30515"/>
        <dbReference type="ChEBI" id="CHEBI:15378"/>
        <dbReference type="ChEBI" id="CHEBI:17509"/>
        <dbReference type="ChEBI" id="CHEBI:57443"/>
        <dbReference type="ChEBI" id="CHEBI:57834"/>
        <dbReference type="ChEBI" id="CHEBI:59903"/>
        <dbReference type="EC" id="2.5.1.79"/>
    </reaction>
</comment>
<proteinExistence type="inferred from homology"/>
<dbReference type="PROSITE" id="PS01330">
    <property type="entry name" value="PABS_1"/>
    <property type="match status" value="1"/>
</dbReference>
<dbReference type="PANTHER" id="PTHR43317:SF1">
    <property type="entry name" value="THERMOSPERMINE SYNTHASE ACAULIS5"/>
    <property type="match status" value="1"/>
</dbReference>
<organism evidence="9 10">
    <name type="scientific">Spirulina subsalsa FACHB-351</name>
    <dbReference type="NCBI Taxonomy" id="234711"/>
    <lineage>
        <taxon>Bacteria</taxon>
        <taxon>Bacillati</taxon>
        <taxon>Cyanobacteriota</taxon>
        <taxon>Cyanophyceae</taxon>
        <taxon>Spirulinales</taxon>
        <taxon>Spirulinaceae</taxon>
        <taxon>Spirulina</taxon>
    </lineage>
</organism>
<keyword evidence="4 6" id="KW-0620">Polyamine biosynthesis</keyword>
<evidence type="ECO:0000313" key="10">
    <source>
        <dbReference type="Proteomes" id="UP001526426"/>
    </source>
</evidence>
<dbReference type="InterPro" id="IPR030374">
    <property type="entry name" value="PABS"/>
</dbReference>
<comment type="similarity">
    <text evidence="1 6">Belongs to the spermidine/spermine synthase family.</text>
</comment>
<dbReference type="Gene3D" id="3.40.50.150">
    <property type="entry name" value="Vaccinia Virus protein VP39"/>
    <property type="match status" value="1"/>
</dbReference>
<dbReference type="EC" id="2.5.1.16" evidence="6"/>
<dbReference type="SUPFAM" id="SSF53335">
    <property type="entry name" value="S-adenosyl-L-methionine-dependent methyltransferases"/>
    <property type="match status" value="1"/>
</dbReference>
<dbReference type="Pfam" id="PF01564">
    <property type="entry name" value="Spermine_synth"/>
    <property type="match status" value="1"/>
</dbReference>
<feature type="domain" description="PABS" evidence="8">
    <location>
        <begin position="9"/>
        <end position="245"/>
    </location>
</feature>
<dbReference type="CDD" id="cd02440">
    <property type="entry name" value="AdoMet_MTases"/>
    <property type="match status" value="1"/>
</dbReference>
<keyword evidence="3 6" id="KW-0808">Transferase</keyword>